<dbReference type="Pfam" id="PF02687">
    <property type="entry name" value="FtsX"/>
    <property type="match status" value="1"/>
</dbReference>
<dbReference type="InterPro" id="IPR003439">
    <property type="entry name" value="ABC_transporter-like_ATP-bd"/>
</dbReference>
<feature type="transmembrane region" description="Helical" evidence="10">
    <location>
        <begin position="739"/>
        <end position="759"/>
    </location>
</feature>
<evidence type="ECO:0000313" key="13">
    <source>
        <dbReference type="Proteomes" id="UP000236151"/>
    </source>
</evidence>
<dbReference type="CDD" id="cd03255">
    <property type="entry name" value="ABC_MJ0796_LolCDE_FtsE"/>
    <property type="match status" value="1"/>
</dbReference>
<dbReference type="Gene3D" id="3.40.50.300">
    <property type="entry name" value="P-loop containing nucleotide triphosphate hydrolases"/>
    <property type="match status" value="1"/>
</dbReference>
<evidence type="ECO:0000256" key="6">
    <source>
        <dbReference type="ARBA" id="ARBA00022840"/>
    </source>
</evidence>
<keyword evidence="5" id="KW-0547">Nucleotide-binding</keyword>
<organism evidence="12 13">
    <name type="scientific">Clostridium thermosuccinogenes</name>
    <dbReference type="NCBI Taxonomy" id="84032"/>
    <lineage>
        <taxon>Bacteria</taxon>
        <taxon>Bacillati</taxon>
        <taxon>Bacillota</taxon>
        <taxon>Clostridia</taxon>
        <taxon>Eubacteriales</taxon>
        <taxon>Clostridiaceae</taxon>
        <taxon>Clostridium</taxon>
    </lineage>
</organism>
<dbReference type="Pfam" id="PF00005">
    <property type="entry name" value="ABC_tran"/>
    <property type="match status" value="1"/>
</dbReference>
<feature type="transmembrane region" description="Helical" evidence="10">
    <location>
        <begin position="693"/>
        <end position="719"/>
    </location>
</feature>
<keyword evidence="4 10" id="KW-0812">Transmembrane</keyword>
<comment type="similarity">
    <text evidence="9">Belongs to the ABC transporter superfamily. Macrolide exporter (TC 3.A.1.122) family.</text>
</comment>
<dbReference type="AlphaFoldDB" id="A0A2K2FJ65"/>
<comment type="caution">
    <text evidence="12">The sequence shown here is derived from an EMBL/GenBank/DDBJ whole genome shotgun (WGS) entry which is preliminary data.</text>
</comment>
<dbReference type="OrthoDB" id="2079174at2"/>
<evidence type="ECO:0000256" key="3">
    <source>
        <dbReference type="ARBA" id="ARBA00022475"/>
    </source>
</evidence>
<dbReference type="PROSITE" id="PS50893">
    <property type="entry name" value="ABC_TRANSPORTER_2"/>
    <property type="match status" value="1"/>
</dbReference>
<protein>
    <submittedName>
        <fullName evidence="12">Sulfate ABC transporter ATP-binding protein</fullName>
    </submittedName>
</protein>
<dbReference type="InterPro" id="IPR017911">
    <property type="entry name" value="MacB-like_ATP-bd"/>
</dbReference>
<evidence type="ECO:0000256" key="1">
    <source>
        <dbReference type="ARBA" id="ARBA00004429"/>
    </source>
</evidence>
<dbReference type="FunFam" id="3.40.50.300:FF:000032">
    <property type="entry name" value="Export ABC transporter ATP-binding protein"/>
    <property type="match status" value="1"/>
</dbReference>
<evidence type="ECO:0000256" key="7">
    <source>
        <dbReference type="ARBA" id="ARBA00022989"/>
    </source>
</evidence>
<dbReference type="GO" id="GO:0016887">
    <property type="term" value="F:ATP hydrolysis activity"/>
    <property type="evidence" value="ECO:0007669"/>
    <property type="project" value="InterPro"/>
</dbReference>
<keyword evidence="8 10" id="KW-0472">Membrane</keyword>
<dbReference type="GO" id="GO:0098796">
    <property type="term" value="C:membrane protein complex"/>
    <property type="evidence" value="ECO:0007669"/>
    <property type="project" value="UniProtKB-ARBA"/>
</dbReference>
<dbReference type="GO" id="GO:0005886">
    <property type="term" value="C:plasma membrane"/>
    <property type="evidence" value="ECO:0007669"/>
    <property type="project" value="UniProtKB-SubCell"/>
</dbReference>
<keyword evidence="3" id="KW-1003">Cell membrane</keyword>
<dbReference type="RefSeq" id="WP_103081656.1">
    <property type="nucleotide sequence ID" value="NZ_CP021850.1"/>
</dbReference>
<keyword evidence="13" id="KW-1185">Reference proteome</keyword>
<dbReference type="EMBL" id="NIOJ01000024">
    <property type="protein sequence ID" value="PNT98824.1"/>
    <property type="molecule type" value="Genomic_DNA"/>
</dbReference>
<dbReference type="GO" id="GO:0022857">
    <property type="term" value="F:transmembrane transporter activity"/>
    <property type="evidence" value="ECO:0007669"/>
    <property type="project" value="UniProtKB-ARBA"/>
</dbReference>
<comment type="subcellular location">
    <subcellularLocation>
        <location evidence="1">Cell inner membrane</location>
        <topology evidence="1">Multi-pass membrane protein</topology>
    </subcellularLocation>
</comment>
<keyword evidence="6 12" id="KW-0067">ATP-binding</keyword>
<sequence>MLALKNIKKSYTTGSFTQVALNGINLNFRENEFVAILGPSGSGKTTCLNVIGGLDRYDSGDLVINGKSTKSFKDVDWDAYRNNSIGFIFQSYNLITHLNIIDNVEMGMTLSGVSAGAKRKKAMEVLERVGLKEHMHKKPNQLSGGQMQRVAIARALANDPDIILADEPTGALDSTTSKQIMDLIKEIAKDKLVIMVTHNPEIARTYADRIIEFKDGEVVSDSRPLPDVEISPNYKLKKTKMSFFTALKLSANNIRTKKGRTFLTAFASSIGIIGIALILSLSNGFDKKIAEYESETLSNFPIMISQSAAEIDADMLKERQSAMMGATDEDAYPDEKVVYPTEPIIEKITHTNILTDEYMEHIENIDPELVSGISYTRMLKINLLKKQDDKATIINADSMSFTSYPKSLGGDNTRYLELNYDVLAGSYPKGMNDVVLIVDNKNQIDKTILQNFGLEYESDSIPFEDIIGYEFRAILNNDFYKANDSFFMINGDPTNLIDLYNNENAIPLKVVGILRPKEHIKIPLLPEGFAYSDELAEFIIKDAANSEIVLKQKDSEFNVLTGAPFDESDLDFNGVSSKEAVLSVLGANDTPYMISIYPASFSAKDDILTYLDKYNEGKSETDKVVYTDLAGKVTELSGGIMDAITIVLIAFSSISLVVSLIMVGIITYISVLERTREIGVLRSLGARKKDITRVFNAETFIIGLCSGVMGIVIARLLIFPINSIIKRMTTLPNVAQLNPVHAAALVLLSLALTVLGGTIPAKIAARKDPVEALRAE</sequence>
<evidence type="ECO:0000256" key="5">
    <source>
        <dbReference type="ARBA" id="ARBA00022741"/>
    </source>
</evidence>
<gene>
    <name evidence="12" type="ORF">CDQ84_10285</name>
</gene>
<dbReference type="PANTHER" id="PTHR42798">
    <property type="entry name" value="LIPOPROTEIN-RELEASING SYSTEM ATP-BINDING PROTEIN LOLD"/>
    <property type="match status" value="1"/>
</dbReference>
<evidence type="ECO:0000256" key="8">
    <source>
        <dbReference type="ARBA" id="ARBA00023136"/>
    </source>
</evidence>
<evidence type="ECO:0000259" key="11">
    <source>
        <dbReference type="PROSITE" id="PS50893"/>
    </source>
</evidence>
<proteinExistence type="inferred from homology"/>
<evidence type="ECO:0000256" key="9">
    <source>
        <dbReference type="ARBA" id="ARBA00038388"/>
    </source>
</evidence>
<accession>A0A2K2FJ65</accession>
<reference evidence="13" key="1">
    <citation type="submission" date="2017-06" db="EMBL/GenBank/DDBJ databases">
        <title>Investigating the central metabolism of Clostridium thermosuccinogenes.</title>
        <authorList>
            <person name="Koendjbiharie J.G."/>
            <person name="Van Kranenburg R."/>
            <person name="Vriesendorp B."/>
        </authorList>
    </citation>
    <scope>NUCLEOTIDE SEQUENCE [LARGE SCALE GENOMIC DNA]</scope>
    <source>
        <strain evidence="13">DSM 5806</strain>
    </source>
</reference>
<dbReference type="KEGG" id="cthd:CDO33_14450"/>
<feature type="domain" description="ABC transporter" evidence="11">
    <location>
        <begin position="2"/>
        <end position="240"/>
    </location>
</feature>
<dbReference type="InterPro" id="IPR003593">
    <property type="entry name" value="AAA+_ATPase"/>
</dbReference>
<dbReference type="Proteomes" id="UP000236151">
    <property type="component" value="Unassembled WGS sequence"/>
</dbReference>
<dbReference type="InterPro" id="IPR017871">
    <property type="entry name" value="ABC_transporter-like_CS"/>
</dbReference>
<dbReference type="SMART" id="SM00382">
    <property type="entry name" value="AAA"/>
    <property type="match status" value="1"/>
</dbReference>
<feature type="transmembrane region" description="Helical" evidence="10">
    <location>
        <begin position="646"/>
        <end position="672"/>
    </location>
</feature>
<dbReference type="PROSITE" id="PS00211">
    <property type="entry name" value="ABC_TRANSPORTER_1"/>
    <property type="match status" value="1"/>
</dbReference>
<evidence type="ECO:0000313" key="12">
    <source>
        <dbReference type="EMBL" id="PNT98824.1"/>
    </source>
</evidence>
<keyword evidence="2" id="KW-0813">Transport</keyword>
<dbReference type="PANTHER" id="PTHR42798:SF6">
    <property type="entry name" value="CELL DIVISION ATP-BINDING PROTEIN FTSE"/>
    <property type="match status" value="1"/>
</dbReference>
<dbReference type="GO" id="GO:0005524">
    <property type="term" value="F:ATP binding"/>
    <property type="evidence" value="ECO:0007669"/>
    <property type="project" value="UniProtKB-KW"/>
</dbReference>
<evidence type="ECO:0000256" key="10">
    <source>
        <dbReference type="SAM" id="Phobius"/>
    </source>
</evidence>
<dbReference type="SUPFAM" id="SSF52540">
    <property type="entry name" value="P-loop containing nucleoside triphosphate hydrolases"/>
    <property type="match status" value="1"/>
</dbReference>
<evidence type="ECO:0000256" key="4">
    <source>
        <dbReference type="ARBA" id="ARBA00022692"/>
    </source>
</evidence>
<feature type="transmembrane region" description="Helical" evidence="10">
    <location>
        <begin position="262"/>
        <end position="281"/>
    </location>
</feature>
<evidence type="ECO:0000256" key="2">
    <source>
        <dbReference type="ARBA" id="ARBA00022448"/>
    </source>
</evidence>
<dbReference type="InterPro" id="IPR027417">
    <property type="entry name" value="P-loop_NTPase"/>
</dbReference>
<name>A0A2K2FJ65_9CLOT</name>
<dbReference type="InterPro" id="IPR003838">
    <property type="entry name" value="ABC3_permease_C"/>
</dbReference>
<keyword evidence="7 10" id="KW-1133">Transmembrane helix</keyword>